<keyword evidence="1" id="KW-0175">Coiled coil</keyword>
<dbReference type="RefSeq" id="WP_181759334.1">
    <property type="nucleotide sequence ID" value="NZ_BMCR01000002.1"/>
</dbReference>
<evidence type="ECO:0000259" key="4">
    <source>
        <dbReference type="PROSITE" id="PS50887"/>
    </source>
</evidence>
<dbReference type="Gene3D" id="3.30.450.20">
    <property type="entry name" value="PAS domain"/>
    <property type="match status" value="2"/>
</dbReference>
<reference evidence="5 6" key="2">
    <citation type="submission" date="2020-08" db="EMBL/GenBank/DDBJ databases">
        <title>Stappia taiwanensis sp. nov., isolated from a coastal thermal spring.</title>
        <authorList>
            <person name="Kampfer P."/>
        </authorList>
    </citation>
    <scope>NUCLEOTIDE SEQUENCE [LARGE SCALE GENOMIC DNA]</scope>
    <source>
        <strain evidence="5 6">DSM 23284</strain>
    </source>
</reference>
<evidence type="ECO:0000259" key="3">
    <source>
        <dbReference type="PROSITE" id="PS50883"/>
    </source>
</evidence>
<dbReference type="PANTHER" id="PTHR44757">
    <property type="entry name" value="DIGUANYLATE CYCLASE DGCP"/>
    <property type="match status" value="1"/>
</dbReference>
<feature type="region of interest" description="Disordered" evidence="2">
    <location>
        <begin position="1"/>
        <end position="22"/>
    </location>
</feature>
<dbReference type="Proteomes" id="UP000559404">
    <property type="component" value="Unassembled WGS sequence"/>
</dbReference>
<dbReference type="PROSITE" id="PS50887">
    <property type="entry name" value="GGDEF"/>
    <property type="match status" value="1"/>
</dbReference>
<name>A0A838XKT1_9HYPH</name>
<dbReference type="NCBIfam" id="TIGR00229">
    <property type="entry name" value="sensory_box"/>
    <property type="match status" value="1"/>
</dbReference>
<dbReference type="Gene3D" id="3.30.450.40">
    <property type="match status" value="1"/>
</dbReference>
<proteinExistence type="predicted"/>
<evidence type="ECO:0000256" key="1">
    <source>
        <dbReference type="SAM" id="Coils"/>
    </source>
</evidence>
<reference evidence="5 6" key="1">
    <citation type="submission" date="2020-07" db="EMBL/GenBank/DDBJ databases">
        <authorList>
            <person name="Li M."/>
        </authorList>
    </citation>
    <scope>NUCLEOTIDE SEQUENCE [LARGE SCALE GENOMIC DNA]</scope>
    <source>
        <strain evidence="5 6">DSM 23284</strain>
    </source>
</reference>
<dbReference type="InterPro" id="IPR001633">
    <property type="entry name" value="EAL_dom"/>
</dbReference>
<dbReference type="NCBIfam" id="TIGR00254">
    <property type="entry name" value="GGDEF"/>
    <property type="match status" value="1"/>
</dbReference>
<dbReference type="Pfam" id="PF00990">
    <property type="entry name" value="GGDEF"/>
    <property type="match status" value="1"/>
</dbReference>
<organism evidence="5 6">
    <name type="scientific">Stappia taiwanensis</name>
    <dbReference type="NCBI Taxonomy" id="992267"/>
    <lineage>
        <taxon>Bacteria</taxon>
        <taxon>Pseudomonadati</taxon>
        <taxon>Pseudomonadota</taxon>
        <taxon>Alphaproteobacteria</taxon>
        <taxon>Hyphomicrobiales</taxon>
        <taxon>Stappiaceae</taxon>
        <taxon>Stappia</taxon>
    </lineage>
</organism>
<dbReference type="CDD" id="cd01948">
    <property type="entry name" value="EAL"/>
    <property type="match status" value="1"/>
</dbReference>
<dbReference type="InterPro" id="IPR000160">
    <property type="entry name" value="GGDEF_dom"/>
</dbReference>
<dbReference type="SUPFAM" id="SSF55785">
    <property type="entry name" value="PYP-like sensor domain (PAS domain)"/>
    <property type="match status" value="2"/>
</dbReference>
<dbReference type="SUPFAM" id="SSF141868">
    <property type="entry name" value="EAL domain-like"/>
    <property type="match status" value="1"/>
</dbReference>
<dbReference type="Gene3D" id="3.20.20.450">
    <property type="entry name" value="EAL domain"/>
    <property type="match status" value="1"/>
</dbReference>
<dbReference type="PANTHER" id="PTHR44757:SF2">
    <property type="entry name" value="BIOFILM ARCHITECTURE MAINTENANCE PROTEIN MBAA"/>
    <property type="match status" value="1"/>
</dbReference>
<dbReference type="InterPro" id="IPR043128">
    <property type="entry name" value="Rev_trsase/Diguanyl_cyclase"/>
</dbReference>
<dbReference type="PROSITE" id="PS50883">
    <property type="entry name" value="EAL"/>
    <property type="match status" value="1"/>
</dbReference>
<dbReference type="SUPFAM" id="SSF55781">
    <property type="entry name" value="GAF domain-like"/>
    <property type="match status" value="1"/>
</dbReference>
<sequence length="882" mass="96640">MRRTAHPAAANRQEAETSSRHQAYLSGGDRLRDSLQDILALALTLFDAPVGLIAMAEASSYRVLAGSGTDLTTFPRAGSRCDAAIAGGRALILADASTDPRFSANACLTLHPELKFFAGTPLIAPDGYVIGVLCVNDRSTRPEVPARTLEAFEALGRLATDRLELTRKEHILRQAEVKARWAERQAQQARRRLQDALDIMPGAVLFCDPDDKVVLWNRVFEELYPESEGLLTPGTSFEEATRRCVESGLHQEEIDDPEEWLRRRLAHHRAPHTHFEQRLKDGRWMRYDENRISDGSTVSVRIDITDLKQRQETFRALYDSNPVPMVVVDAQTLQLLSANDAARSHYGLDQQNVPKMRLPDLHVADEALAIERAFLLQPSIASASAPPNPYDGDTLWRHKCADGAEIEVMPVCQCISYEGVDARLVTVIDVTEQKRNEARILHMAHHDDLTGLPNRGQFETRLKQAFEHARSNAGCVGLFMIDVDHFKEINDTLGHAAGDAVLRETADRLRQAVGGSACVARLGGDEFAIVVNTESAEAATALGKRIARIDAQPVTTEDCSINLRISVGIAVSPKHGITPEELAQNADIALYQSKNNGRRRTTVFNQSMREVMQRRIDLCSVLGGALERDEIVPHYQPIISLATGRICSFEALARWAHPELGLVSAGHFAEAFSNLELVSHLGERMIDAVTSDIRRLRDEAGLRLPVAVNISAAELGRDGFAEDLLEILLSKGLSPRDLTLEATETIAIDHGNGTVSRTLDALAQLGFRIALDDFGTGHASLIHLRKLKAAGLKIDMSFVRTMLDVPEDAEIVRSMVALGRNLNLSVVAEGVETEAQANALRACGCTQAQGFLFGKAIPASRIPYAVRQSHATSGQAPQKALG</sequence>
<dbReference type="InterPro" id="IPR029016">
    <property type="entry name" value="GAF-like_dom_sf"/>
</dbReference>
<dbReference type="GO" id="GO:0003824">
    <property type="term" value="F:catalytic activity"/>
    <property type="evidence" value="ECO:0007669"/>
    <property type="project" value="UniProtKB-ARBA"/>
</dbReference>
<dbReference type="Pfam" id="PF00563">
    <property type="entry name" value="EAL"/>
    <property type="match status" value="1"/>
</dbReference>
<dbReference type="Pfam" id="PF01590">
    <property type="entry name" value="GAF"/>
    <property type="match status" value="1"/>
</dbReference>
<dbReference type="InterPro" id="IPR052155">
    <property type="entry name" value="Biofilm_reg_signaling"/>
</dbReference>
<dbReference type="InterPro" id="IPR029787">
    <property type="entry name" value="Nucleotide_cyclase"/>
</dbReference>
<dbReference type="SMART" id="SM00052">
    <property type="entry name" value="EAL"/>
    <property type="match status" value="1"/>
</dbReference>
<feature type="domain" description="EAL" evidence="3">
    <location>
        <begin position="615"/>
        <end position="870"/>
    </location>
</feature>
<gene>
    <name evidence="5" type="ORF">H1W37_05710</name>
</gene>
<feature type="coiled-coil region" evidence="1">
    <location>
        <begin position="172"/>
        <end position="199"/>
    </location>
</feature>
<dbReference type="AlphaFoldDB" id="A0A838XKT1"/>
<dbReference type="SMART" id="SM00091">
    <property type="entry name" value="PAS"/>
    <property type="match status" value="2"/>
</dbReference>
<keyword evidence="6" id="KW-1185">Reference proteome</keyword>
<dbReference type="InterPro" id="IPR003018">
    <property type="entry name" value="GAF"/>
</dbReference>
<dbReference type="SMART" id="SM00267">
    <property type="entry name" value="GGDEF"/>
    <property type="match status" value="1"/>
</dbReference>
<dbReference type="SMART" id="SM00065">
    <property type="entry name" value="GAF"/>
    <property type="match status" value="1"/>
</dbReference>
<comment type="caution">
    <text evidence="5">The sequence shown here is derived from an EMBL/GenBank/DDBJ whole genome shotgun (WGS) entry which is preliminary data.</text>
</comment>
<dbReference type="FunFam" id="3.30.70.270:FF:000001">
    <property type="entry name" value="Diguanylate cyclase domain protein"/>
    <property type="match status" value="1"/>
</dbReference>
<feature type="domain" description="GGDEF" evidence="4">
    <location>
        <begin position="474"/>
        <end position="606"/>
    </location>
</feature>
<dbReference type="SUPFAM" id="SSF55073">
    <property type="entry name" value="Nucleotide cyclase"/>
    <property type="match status" value="1"/>
</dbReference>
<dbReference type="EMBL" id="JACEON010000004">
    <property type="protein sequence ID" value="MBA4611135.1"/>
    <property type="molecule type" value="Genomic_DNA"/>
</dbReference>
<dbReference type="Pfam" id="PF13188">
    <property type="entry name" value="PAS_8"/>
    <property type="match status" value="1"/>
</dbReference>
<dbReference type="InterPro" id="IPR035919">
    <property type="entry name" value="EAL_sf"/>
</dbReference>
<accession>A0A838XKT1</accession>
<evidence type="ECO:0000313" key="6">
    <source>
        <dbReference type="Proteomes" id="UP000559404"/>
    </source>
</evidence>
<dbReference type="InterPro" id="IPR000014">
    <property type="entry name" value="PAS"/>
</dbReference>
<dbReference type="CDD" id="cd01949">
    <property type="entry name" value="GGDEF"/>
    <property type="match status" value="1"/>
</dbReference>
<dbReference type="Pfam" id="PF12860">
    <property type="entry name" value="PAS_7"/>
    <property type="match status" value="1"/>
</dbReference>
<evidence type="ECO:0000256" key="2">
    <source>
        <dbReference type="SAM" id="MobiDB-lite"/>
    </source>
</evidence>
<evidence type="ECO:0000313" key="5">
    <source>
        <dbReference type="EMBL" id="MBA4611135.1"/>
    </source>
</evidence>
<protein>
    <submittedName>
        <fullName evidence="5">EAL domain-containing protein</fullName>
    </submittedName>
</protein>
<dbReference type="Gene3D" id="3.30.70.270">
    <property type="match status" value="1"/>
</dbReference>
<dbReference type="InterPro" id="IPR035965">
    <property type="entry name" value="PAS-like_dom_sf"/>
</dbReference>